<dbReference type="InterPro" id="IPR011037">
    <property type="entry name" value="Pyrv_Knase-like_insert_dom_sf"/>
</dbReference>
<dbReference type="GO" id="GO:0030170">
    <property type="term" value="F:pyridoxal phosphate binding"/>
    <property type="evidence" value="ECO:0007669"/>
    <property type="project" value="InterPro"/>
</dbReference>
<evidence type="ECO:0000313" key="3">
    <source>
        <dbReference type="Proteomes" id="UP000277766"/>
    </source>
</evidence>
<protein>
    <submittedName>
        <fullName evidence="2">MOSC domain-containing protein</fullName>
    </submittedName>
</protein>
<comment type="caution">
    <text evidence="2">The sequence shown here is derived from an EMBL/GenBank/DDBJ whole genome shotgun (WGS) entry which is preliminary data.</text>
</comment>
<dbReference type="GO" id="GO:0003824">
    <property type="term" value="F:catalytic activity"/>
    <property type="evidence" value="ECO:0007669"/>
    <property type="project" value="InterPro"/>
</dbReference>
<accession>A0A431W0I6</accession>
<feature type="domain" description="MOSC" evidence="1">
    <location>
        <begin position="38"/>
        <end position="176"/>
    </location>
</feature>
<dbReference type="Proteomes" id="UP000277766">
    <property type="component" value="Unassembled WGS sequence"/>
</dbReference>
<dbReference type="AlphaFoldDB" id="A0A431W0I6"/>
<dbReference type="PANTHER" id="PTHR30212">
    <property type="entry name" value="PROTEIN YIIM"/>
    <property type="match status" value="1"/>
</dbReference>
<name>A0A431W0I6_9DEIO</name>
<dbReference type="EMBL" id="RXPE01000005">
    <property type="protein sequence ID" value="RTR29022.1"/>
    <property type="molecule type" value="Genomic_DNA"/>
</dbReference>
<dbReference type="InterPro" id="IPR052353">
    <property type="entry name" value="Benzoxazolinone_Detox_Enz"/>
</dbReference>
<organism evidence="2 3">
    <name type="scientific">Deinococcus radiophilus</name>
    <dbReference type="NCBI Taxonomy" id="32062"/>
    <lineage>
        <taxon>Bacteria</taxon>
        <taxon>Thermotogati</taxon>
        <taxon>Deinococcota</taxon>
        <taxon>Deinococci</taxon>
        <taxon>Deinococcales</taxon>
        <taxon>Deinococcaceae</taxon>
        <taxon>Deinococcus</taxon>
    </lineage>
</organism>
<dbReference type="PANTHER" id="PTHR30212:SF2">
    <property type="entry name" value="PROTEIN YIIM"/>
    <property type="match status" value="1"/>
</dbReference>
<dbReference type="InterPro" id="IPR005302">
    <property type="entry name" value="MoCF_Sase_C"/>
</dbReference>
<keyword evidence="3" id="KW-1185">Reference proteome</keyword>
<gene>
    <name evidence="2" type="ORF">EJ104_04045</name>
</gene>
<dbReference type="GO" id="GO:0030151">
    <property type="term" value="F:molybdenum ion binding"/>
    <property type="evidence" value="ECO:0007669"/>
    <property type="project" value="InterPro"/>
</dbReference>
<sequence>MLYAKDMTPSPLRVLALFLGEVSLIQVGAKASRSGIHKRPVPEAWLDATGLRGDQVVNKRYHGGPDQAAYLYPQPDALAWETHGLPADLGRSYWGENVRLDGLSSADIRPGDRLHLGKVVLEATAPRLPCAVAAAYLSDVYGGPFVKDFYALGRPGIYVRVLQPGLLRVGDVGELEPGDPQAPTLAELMALHKRRKPDPETLHRALRSPLSYRLREEVAEKLTKVESAVS</sequence>
<dbReference type="Pfam" id="PF03473">
    <property type="entry name" value="MOSC"/>
    <property type="match status" value="1"/>
</dbReference>
<evidence type="ECO:0000259" key="1">
    <source>
        <dbReference type="PROSITE" id="PS51340"/>
    </source>
</evidence>
<dbReference type="PROSITE" id="PS51340">
    <property type="entry name" value="MOSC"/>
    <property type="match status" value="1"/>
</dbReference>
<proteinExistence type="predicted"/>
<dbReference type="Gene3D" id="2.40.33.20">
    <property type="entry name" value="PK beta-barrel domain-like"/>
    <property type="match status" value="1"/>
</dbReference>
<dbReference type="OrthoDB" id="9786134at2"/>
<reference evidence="2 3" key="1">
    <citation type="submission" date="2018-12" db="EMBL/GenBank/DDBJ databases">
        <title>Deinococcus radiophilus ATCC 27603 genome sequencing and assembly.</title>
        <authorList>
            <person name="Maclea K.S."/>
            <person name="Maynard C.R."/>
        </authorList>
    </citation>
    <scope>NUCLEOTIDE SEQUENCE [LARGE SCALE GENOMIC DNA]</scope>
    <source>
        <strain evidence="2 3">ATCC 27603</strain>
    </source>
</reference>
<dbReference type="SUPFAM" id="SSF50800">
    <property type="entry name" value="PK beta-barrel domain-like"/>
    <property type="match status" value="1"/>
</dbReference>
<evidence type="ECO:0000313" key="2">
    <source>
        <dbReference type="EMBL" id="RTR29022.1"/>
    </source>
</evidence>